<dbReference type="EMBL" id="CP104395">
    <property type="protein sequence ID" value="WEL19565.1"/>
    <property type="molecule type" value="Genomic_DNA"/>
</dbReference>
<name>A0ABY8CFS8_9ARCH</name>
<dbReference type="Proteomes" id="UP001218034">
    <property type="component" value="Chromosome"/>
</dbReference>
<dbReference type="Pfam" id="PF13811">
    <property type="entry name" value="DUF4186"/>
    <property type="match status" value="1"/>
</dbReference>
<proteinExistence type="predicted"/>
<organism evidence="1 2">
    <name type="scientific">Candidatus Nanohalococcus occultus</name>
    <dbReference type="NCBI Taxonomy" id="2978047"/>
    <lineage>
        <taxon>Archaea</taxon>
        <taxon>Candidatus Nanohalarchaeota</taxon>
        <taxon>Candidatus Nanohalarchaeota incertae sedis</taxon>
        <taxon>Candidatus Nanohalococcus</taxon>
    </lineage>
</organism>
<evidence type="ECO:0000313" key="1">
    <source>
        <dbReference type="EMBL" id="WEL19565.1"/>
    </source>
</evidence>
<accession>A0ABY8CFS8</accession>
<sequence length="127" mass="15080">MRKLKLPGRDQTFRRLSEQDIRLIEKVGIPEIQNQARKIIEKKLMVQPENDGRQTPKAGHPVYKAMHACNVQSRKSLSLSHKIPAGKELEETYIESTTNLVMRWIVREYNFYQKEREDRQRNLSEFN</sequence>
<gene>
    <name evidence="1" type="ORF">SVXNc_0547</name>
</gene>
<dbReference type="GeneID" id="90589984"/>
<reference evidence="1 2" key="1">
    <citation type="submission" date="2022-09" db="EMBL/GenBank/DDBJ databases">
        <title>Xylan utilization by haloarchaea-nanohaloarchaea associations.</title>
        <authorList>
            <person name="Yakimov M."/>
        </authorList>
    </citation>
    <scope>NUCLEOTIDE SEQUENCE [LARGE SCALE GENOMIC DNA]</scope>
    <source>
        <strain evidence="1 2">SVXNc</strain>
    </source>
</reference>
<dbReference type="InterPro" id="IPR020378">
    <property type="entry name" value="DUF4186"/>
</dbReference>
<keyword evidence="2" id="KW-1185">Reference proteome</keyword>
<dbReference type="RefSeq" id="WP_347721405.1">
    <property type="nucleotide sequence ID" value="NZ_CP104395.1"/>
</dbReference>
<evidence type="ECO:0000313" key="2">
    <source>
        <dbReference type="Proteomes" id="UP001218034"/>
    </source>
</evidence>
<protein>
    <submittedName>
        <fullName evidence="1">DUF4186 family protein</fullName>
    </submittedName>
</protein>